<organism evidence="1 2">
    <name type="scientific">Phlebia brevispora</name>
    <dbReference type="NCBI Taxonomy" id="194682"/>
    <lineage>
        <taxon>Eukaryota</taxon>
        <taxon>Fungi</taxon>
        <taxon>Dikarya</taxon>
        <taxon>Basidiomycota</taxon>
        <taxon>Agaricomycotina</taxon>
        <taxon>Agaricomycetes</taxon>
        <taxon>Polyporales</taxon>
        <taxon>Meruliaceae</taxon>
        <taxon>Phlebia</taxon>
    </lineage>
</organism>
<name>A0ACC1T8C8_9APHY</name>
<dbReference type="EMBL" id="JANHOG010000365">
    <property type="protein sequence ID" value="KAJ3555100.1"/>
    <property type="molecule type" value="Genomic_DNA"/>
</dbReference>
<gene>
    <name evidence="1" type="ORF">NM688_g2763</name>
</gene>
<accession>A0ACC1T8C8</accession>
<evidence type="ECO:0000313" key="2">
    <source>
        <dbReference type="Proteomes" id="UP001148662"/>
    </source>
</evidence>
<sequence>MSNRIVGFSKRDATLDFFAPTGSVFTEMAYHKPDPYSPAAKPTNLRLKDLAATSCKQEMGSRPSPPVVQTMGYSAGRTQFASPTDGSTSVGEQDVLLESAYSSPTSGQISPSDSTDHTHDAFRDVERGMSSDLDPASGPQRSRSASHSGSVAGPSETREKRKRSRVTPEQLAHLERLFAADRSPTAARRKEISEMLGMQERQTQIWFQNRRAKAKLQESRKEHCEGDIPPELVPTLSAGSDAELYYLVHEDEREILSLAT</sequence>
<proteinExistence type="predicted"/>
<reference evidence="1" key="1">
    <citation type="submission" date="2022-07" db="EMBL/GenBank/DDBJ databases">
        <title>Genome Sequence of Phlebia brevispora.</title>
        <authorList>
            <person name="Buettner E."/>
        </authorList>
    </citation>
    <scope>NUCLEOTIDE SEQUENCE</scope>
    <source>
        <strain evidence="1">MPL23</strain>
    </source>
</reference>
<dbReference type="Proteomes" id="UP001148662">
    <property type="component" value="Unassembled WGS sequence"/>
</dbReference>
<comment type="caution">
    <text evidence="1">The sequence shown here is derived from an EMBL/GenBank/DDBJ whole genome shotgun (WGS) entry which is preliminary data.</text>
</comment>
<protein>
    <submittedName>
        <fullName evidence="1">Uncharacterized protein</fullName>
    </submittedName>
</protein>
<evidence type="ECO:0000313" key="1">
    <source>
        <dbReference type="EMBL" id="KAJ3555100.1"/>
    </source>
</evidence>
<keyword evidence="2" id="KW-1185">Reference proteome</keyword>